<evidence type="ECO:0000256" key="1">
    <source>
        <dbReference type="SAM" id="MobiDB-lite"/>
    </source>
</evidence>
<evidence type="ECO:0000313" key="3">
    <source>
        <dbReference type="Proteomes" id="UP000185744"/>
    </source>
</evidence>
<keyword evidence="3" id="KW-1185">Reference proteome</keyword>
<dbReference type="AlphaFoldDB" id="A0A1Q6DVR5"/>
<dbReference type="Proteomes" id="UP000185744">
    <property type="component" value="Unassembled WGS sequence"/>
</dbReference>
<accession>A0A1Q6DVR5</accession>
<evidence type="ECO:0000313" key="2">
    <source>
        <dbReference type="EMBL" id="OKY78459.1"/>
    </source>
</evidence>
<dbReference type="EMBL" id="MSDW01000001">
    <property type="protein sequence ID" value="OKY78459.1"/>
    <property type="molecule type" value="Genomic_DNA"/>
</dbReference>
<feature type="region of interest" description="Disordered" evidence="1">
    <location>
        <begin position="1"/>
        <end position="38"/>
    </location>
</feature>
<reference evidence="2" key="1">
    <citation type="submission" date="2016-12" db="EMBL/GenBank/DDBJ databases">
        <title>Discovery of methanogenic haloarchaea.</title>
        <authorList>
            <person name="Sorokin D.Y."/>
            <person name="Makarova K.S."/>
            <person name="Abbas B."/>
            <person name="Ferrer M."/>
            <person name="Golyshin P.N."/>
        </authorList>
    </citation>
    <scope>NUCLEOTIDE SEQUENCE [LARGE SCALE GENOMIC DNA]</scope>
    <source>
        <strain evidence="2">HMET1</strain>
    </source>
</reference>
<protein>
    <submittedName>
        <fullName evidence="2">Uncharacterized protein</fullName>
    </submittedName>
</protein>
<feature type="compositionally biased region" description="Polar residues" evidence="1">
    <location>
        <begin position="10"/>
        <end position="24"/>
    </location>
</feature>
<dbReference type="STRING" id="1903181.BTN85_0950"/>
<proteinExistence type="predicted"/>
<dbReference type="InParanoid" id="A0A1Q6DVR5"/>
<gene>
    <name evidence="2" type="ORF">BTN85_0950</name>
</gene>
<name>A0A1Q6DVR5_METT1</name>
<sequence length="38" mass="3829">MGQAEVTPVDTGTSTDTDFVSASSVVEAGSPFHTEAEA</sequence>
<comment type="caution">
    <text evidence="2">The sequence shown here is derived from an EMBL/GenBank/DDBJ whole genome shotgun (WGS) entry which is preliminary data.</text>
</comment>
<organism evidence="2 3">
    <name type="scientific">Methanohalarchaeum thermophilum</name>
    <dbReference type="NCBI Taxonomy" id="1903181"/>
    <lineage>
        <taxon>Archaea</taxon>
        <taxon>Methanobacteriati</taxon>
        <taxon>Methanobacteriota</taxon>
        <taxon>Methanonatronarchaeia</taxon>
        <taxon>Methanonatronarchaeales</taxon>
        <taxon>Methanonatronarchaeaceae</taxon>
        <taxon>Candidatus Methanohalarchaeum</taxon>
    </lineage>
</organism>